<keyword evidence="2" id="KW-0812">Transmembrane</keyword>
<keyword evidence="4" id="KW-1185">Reference proteome</keyword>
<feature type="compositionally biased region" description="Basic and acidic residues" evidence="1">
    <location>
        <begin position="389"/>
        <end position="402"/>
    </location>
</feature>
<evidence type="ECO:0008006" key="5">
    <source>
        <dbReference type="Google" id="ProtNLM"/>
    </source>
</evidence>
<feature type="region of interest" description="Disordered" evidence="1">
    <location>
        <begin position="357"/>
        <end position="402"/>
    </location>
</feature>
<evidence type="ECO:0000313" key="3">
    <source>
        <dbReference type="EMBL" id="TDT32831.1"/>
    </source>
</evidence>
<comment type="caution">
    <text evidence="3">The sequence shown here is derived from an EMBL/GenBank/DDBJ whole genome shotgun (WGS) entry which is preliminary data.</text>
</comment>
<keyword evidence="2" id="KW-1133">Transmembrane helix</keyword>
<feature type="transmembrane region" description="Helical" evidence="2">
    <location>
        <begin position="251"/>
        <end position="273"/>
    </location>
</feature>
<sequence length="402" mass="42889">MDERSPDKDRRRAFAVKPDEPVASFAVVSSIMPRGAGEKPQTYRIAIMIALVVALLAACFGALPIAVLVAAFAIPIVYIVYLYDVNLWDDHPIQVTAMAFVLTMVLGIGFTLLWFNLLGGGESLHSMDILGQGGPTIGGFLLAAIAVPVIGEVLRQLGPVYLASRPRYDDLLDGVSFGVISGVAYSTADTLVRQWPLIVGGLTREIDPGLWMSLIFLEGFVKPLIIGTASGIACAEFSGLGKGYDGFTPRYFRGVAEAIAANILYQGGVYLFGFVDNPTMGVVLTILWGLLILAVLLLRIRAILHVALIEAALEDAQRDTGIVDGEDQTFCAQCEMPLLNRAAFCSACGAAVRTRHKEHHPKLPPPGPASSASFPGTAGSDFESAPTRTAERPASEDQGDRA</sequence>
<dbReference type="AlphaFoldDB" id="A0A4R7J634"/>
<organism evidence="3 4">
    <name type="scientific">Naumannella halotolerans</name>
    <dbReference type="NCBI Taxonomy" id="993414"/>
    <lineage>
        <taxon>Bacteria</taxon>
        <taxon>Bacillati</taxon>
        <taxon>Actinomycetota</taxon>
        <taxon>Actinomycetes</taxon>
        <taxon>Propionibacteriales</taxon>
        <taxon>Propionibacteriaceae</taxon>
        <taxon>Naumannella</taxon>
    </lineage>
</organism>
<gene>
    <name evidence="3" type="ORF">CLV29_0421</name>
</gene>
<protein>
    <recommendedName>
        <fullName evidence="5">RsiW-degrading membrane proteinase PrsW (M82 family)</fullName>
    </recommendedName>
</protein>
<dbReference type="EMBL" id="SOAW01000001">
    <property type="protein sequence ID" value="TDT32831.1"/>
    <property type="molecule type" value="Genomic_DNA"/>
</dbReference>
<evidence type="ECO:0000256" key="1">
    <source>
        <dbReference type="SAM" id="MobiDB-lite"/>
    </source>
</evidence>
<reference evidence="3 4" key="1">
    <citation type="submission" date="2019-03" db="EMBL/GenBank/DDBJ databases">
        <title>Genomic Encyclopedia of Archaeal and Bacterial Type Strains, Phase II (KMG-II): from individual species to whole genera.</title>
        <authorList>
            <person name="Goeker M."/>
        </authorList>
    </citation>
    <scope>NUCLEOTIDE SEQUENCE [LARGE SCALE GENOMIC DNA]</scope>
    <source>
        <strain evidence="3 4">DSM 24323</strain>
    </source>
</reference>
<evidence type="ECO:0000256" key="2">
    <source>
        <dbReference type="SAM" id="Phobius"/>
    </source>
</evidence>
<feature type="transmembrane region" description="Helical" evidence="2">
    <location>
        <begin position="279"/>
        <end position="298"/>
    </location>
</feature>
<dbReference type="OrthoDB" id="3722165at2"/>
<name>A0A4R7J634_9ACTN</name>
<feature type="compositionally biased region" description="Low complexity" evidence="1">
    <location>
        <begin position="369"/>
        <end position="380"/>
    </location>
</feature>
<feature type="transmembrane region" description="Helical" evidence="2">
    <location>
        <begin position="48"/>
        <end position="81"/>
    </location>
</feature>
<evidence type="ECO:0000313" key="4">
    <source>
        <dbReference type="Proteomes" id="UP000295371"/>
    </source>
</evidence>
<accession>A0A4R7J634</accession>
<dbReference type="Proteomes" id="UP000295371">
    <property type="component" value="Unassembled WGS sequence"/>
</dbReference>
<feature type="transmembrane region" description="Helical" evidence="2">
    <location>
        <begin position="129"/>
        <end position="151"/>
    </location>
</feature>
<proteinExistence type="predicted"/>
<keyword evidence="2" id="KW-0472">Membrane</keyword>
<feature type="transmembrane region" description="Helical" evidence="2">
    <location>
        <begin position="220"/>
        <end position="239"/>
    </location>
</feature>
<feature type="transmembrane region" description="Helical" evidence="2">
    <location>
        <begin position="93"/>
        <end position="117"/>
    </location>
</feature>